<dbReference type="AlphaFoldDB" id="A0A2A6FP96"/>
<keyword evidence="2" id="KW-0472">Membrane</keyword>
<comment type="caution">
    <text evidence="4">The sequence shown here is derived from an EMBL/GenBank/DDBJ whole genome shotgun (WGS) entry which is preliminary data.</text>
</comment>
<keyword evidence="2" id="KW-0812">Transmembrane</keyword>
<protein>
    <recommendedName>
        <fullName evidence="3">Type VII secretion system protein EssD-like domain-containing protein</fullName>
    </recommendedName>
</protein>
<accession>A0A2A6FP96</accession>
<proteinExistence type="predicted"/>
<name>A0A2A6FP96_9MICO</name>
<keyword evidence="2" id="KW-1133">Transmembrane helix</keyword>
<evidence type="ECO:0000256" key="2">
    <source>
        <dbReference type="SAM" id="Phobius"/>
    </source>
</evidence>
<sequence>MQQHPEDFMEDLMTRSTQQRRAHRYGTRGHSTRTDTRARITRQIAGIAASAVALTVGIIGLWSSIQQMNSDLWSASPIETAEPIEPTKTVAQSASAGSPKDRRAEQKPMELDVDNDYYRILGPAEKTYSINSDKIGYCPLDERGRTTCAFGELTSALRAQARAANRQEITVNPSGWPTQPNGNTKVTIPALSGSGPGPGSQDYHGWFWNRSHLLADSLGGSAVVENLVTGTRTQNVGSTKQRGQHAGGMAYTELLARNYLDSGAGNNCPLYYAATPQYTGDERIPRTVLVDVQSCDKSINMRVEVLNAANGYAIDYVTGTYHRTGLR</sequence>
<evidence type="ECO:0000313" key="5">
    <source>
        <dbReference type="Proteomes" id="UP000219994"/>
    </source>
</evidence>
<evidence type="ECO:0000313" key="4">
    <source>
        <dbReference type="EMBL" id="PDQ34569.1"/>
    </source>
</evidence>
<gene>
    <name evidence="4" type="ORF">B5766_10275</name>
</gene>
<feature type="transmembrane region" description="Helical" evidence="2">
    <location>
        <begin position="44"/>
        <end position="65"/>
    </location>
</feature>
<evidence type="ECO:0000259" key="3">
    <source>
        <dbReference type="Pfam" id="PF13930"/>
    </source>
</evidence>
<feature type="domain" description="Type VII secretion system protein EssD-like" evidence="3">
    <location>
        <begin position="204"/>
        <end position="293"/>
    </location>
</feature>
<reference evidence="5" key="1">
    <citation type="submission" date="2017-03" db="EMBL/GenBank/DDBJ databases">
        <authorList>
            <person name="Lund M.B."/>
        </authorList>
    </citation>
    <scope>NUCLEOTIDE SEQUENCE [LARGE SCALE GENOMIC DNA]</scope>
</reference>
<dbReference type="EMBL" id="NAEP01000050">
    <property type="protein sequence ID" value="PDQ34569.1"/>
    <property type="molecule type" value="Genomic_DNA"/>
</dbReference>
<dbReference type="Proteomes" id="UP000219994">
    <property type="component" value="Unassembled WGS sequence"/>
</dbReference>
<dbReference type="Gene3D" id="3.40.570.10">
    <property type="entry name" value="Extracellular Endonuclease, subunit A"/>
    <property type="match status" value="1"/>
</dbReference>
<evidence type="ECO:0000256" key="1">
    <source>
        <dbReference type="SAM" id="MobiDB-lite"/>
    </source>
</evidence>
<feature type="region of interest" description="Disordered" evidence="1">
    <location>
        <begin position="83"/>
        <end position="107"/>
    </location>
</feature>
<organism evidence="4 5">
    <name type="scientific">Candidatus Lumbricidiphila eiseniae</name>
    <dbReference type="NCBI Taxonomy" id="1969409"/>
    <lineage>
        <taxon>Bacteria</taxon>
        <taxon>Bacillati</taxon>
        <taxon>Actinomycetota</taxon>
        <taxon>Actinomycetes</taxon>
        <taxon>Micrococcales</taxon>
        <taxon>Microbacteriaceae</taxon>
        <taxon>Candidatus Lumbricidiphila</taxon>
    </lineage>
</organism>
<dbReference type="InterPro" id="IPR044927">
    <property type="entry name" value="Endonuclea_NS_2"/>
</dbReference>
<dbReference type="Pfam" id="PF13930">
    <property type="entry name" value="Endonuclea_NS_2"/>
    <property type="match status" value="1"/>
</dbReference>
<dbReference type="InterPro" id="IPR044929">
    <property type="entry name" value="DNA/RNA_non-sp_Endonuclease_sf"/>
</dbReference>